<feature type="compositionally biased region" description="Basic and acidic residues" evidence="11">
    <location>
        <begin position="1058"/>
        <end position="1075"/>
    </location>
</feature>
<comment type="similarity">
    <text evidence="1 10">Belongs to the class-I aminoacyl-tRNA synthetase family.</text>
</comment>
<dbReference type="CDD" id="cd00817">
    <property type="entry name" value="ValRS_core"/>
    <property type="match status" value="1"/>
</dbReference>
<evidence type="ECO:0000256" key="4">
    <source>
        <dbReference type="ARBA" id="ARBA00022741"/>
    </source>
</evidence>
<evidence type="ECO:0000256" key="1">
    <source>
        <dbReference type="ARBA" id="ARBA00005594"/>
    </source>
</evidence>
<feature type="domain" description="Aminoacyl-tRNA synthetase class Ia" evidence="12">
    <location>
        <begin position="127"/>
        <end position="764"/>
    </location>
</feature>
<dbReference type="SUPFAM" id="SSF50677">
    <property type="entry name" value="ValRS/IleRS/LeuRS editing domain"/>
    <property type="match status" value="1"/>
</dbReference>
<evidence type="ECO:0000256" key="10">
    <source>
        <dbReference type="RuleBase" id="RU363035"/>
    </source>
</evidence>
<dbReference type="PROSITE" id="PS00178">
    <property type="entry name" value="AA_TRNA_LIGASE_I"/>
    <property type="match status" value="1"/>
</dbReference>
<feature type="region of interest" description="Disordered" evidence="11">
    <location>
        <begin position="1054"/>
        <end position="1075"/>
    </location>
</feature>
<dbReference type="NCBIfam" id="NF004349">
    <property type="entry name" value="PRK05729.1"/>
    <property type="match status" value="1"/>
</dbReference>
<dbReference type="EC" id="6.1.1.9" evidence="2"/>
<keyword evidence="15" id="KW-1185">Reference proteome</keyword>
<dbReference type="InterPro" id="IPR013155">
    <property type="entry name" value="M/V/L/I-tRNA-synth_anticd-bd"/>
</dbReference>
<feature type="compositionally biased region" description="Polar residues" evidence="11">
    <location>
        <begin position="1"/>
        <end position="10"/>
    </location>
</feature>
<accession>A0ABR0J907</accession>
<keyword evidence="7 10" id="KW-0030">Aminoacyl-tRNA synthetase</keyword>
<organism evidence="14 15">
    <name type="scientific">Exophiala sideris</name>
    <dbReference type="NCBI Taxonomy" id="1016849"/>
    <lineage>
        <taxon>Eukaryota</taxon>
        <taxon>Fungi</taxon>
        <taxon>Dikarya</taxon>
        <taxon>Ascomycota</taxon>
        <taxon>Pezizomycotina</taxon>
        <taxon>Eurotiomycetes</taxon>
        <taxon>Chaetothyriomycetidae</taxon>
        <taxon>Chaetothyriales</taxon>
        <taxon>Herpotrichiellaceae</taxon>
        <taxon>Exophiala</taxon>
    </lineage>
</organism>
<evidence type="ECO:0000256" key="3">
    <source>
        <dbReference type="ARBA" id="ARBA00022598"/>
    </source>
</evidence>
<evidence type="ECO:0000259" key="12">
    <source>
        <dbReference type="Pfam" id="PF00133"/>
    </source>
</evidence>
<dbReference type="InterPro" id="IPR033705">
    <property type="entry name" value="Anticodon_Ia_Val"/>
</dbReference>
<name>A0ABR0J907_9EURO</name>
<keyword evidence="4 10" id="KW-0547">Nucleotide-binding</keyword>
<dbReference type="CDD" id="cd07962">
    <property type="entry name" value="Anticodon_Ia_Val"/>
    <property type="match status" value="1"/>
</dbReference>
<evidence type="ECO:0000256" key="11">
    <source>
        <dbReference type="SAM" id="MobiDB-lite"/>
    </source>
</evidence>
<dbReference type="PANTHER" id="PTHR11946">
    <property type="entry name" value="VALYL-TRNA SYNTHETASES"/>
    <property type="match status" value="1"/>
</dbReference>
<comment type="caution">
    <text evidence="14">The sequence shown here is derived from an EMBL/GenBank/DDBJ whole genome shotgun (WGS) entry which is preliminary data.</text>
</comment>
<sequence>MALNAASHNITGDPTGSPSGPPPPVSSDIASTAKEAAKNDALGNNVGGKDEQNNEDGQTVMGMSGKPKTAKEIEKERKKAEKLAKFQEKQKKQAPAAETITKAPKKEKVKKPTAVDAYEPQKIEAERYEWWESRGYFKPQFTKDGKVKPEGKFVIPIPPPNVTGSLHMGHALTNALQDTMIRHARMKGKTTAWIPGCDHAGIATQSVVEKMIFKTEGKTRHQIGREALLEQIWAWKDKYHANITNQLKRLGGSMDWSREAFTMDDNLSLAVRKTFIDLYEEGSIYRANRLVNWCSALSTSLSNLEVDNKELKGRTKLKVPGYDKMIEFGVLTYFKYPISKGDDSHKSSTSPDRFKGYEFIEIATTRPETMLGDTGIAVHPNDKRYQHLHGKTAIHPFIPDRKILIFADEEVEMDFGTGAVKITPAHDLNDFNKGKKHNLEFINILNDDGTLNENAGPYAGHKRFDARYEVINALKELDLYTKQEDNAMTIPMCQRSKDVIEPVLKPQWWMRMTEMAKAADESVLDGRILIKPESEAKRFHFWMQNIQDWCISRQLWWGHRAPAYYVQLEGESSDEADDKFWVCALDEEEARKKAEKKFPGKKFTLHWDEDVLDTWFSSGLWPFSTLGWPKETTDMRELYPTSMLETGWDILFFWVARMVMLGLKLTGDVPFTEVYCHSLIRDAEGRKMSKSLGNVVDPLDIIRGITLEDLHKTLYAGNLDPAEIERAKAYQKGAFPKGIEECGADALRFTLVNYTTGGGDIAFDIREIEAKRRFCNKIYQATNFALGRLGEDFVPDATAMDNEPKSLSEKWILHRLNAAAKEVNDSIERRDFSVAAGTLYQYWFTQLCDTFIENSKSILTPEAPEDERKSAQQTLYTTLESGLLLMHPLMPFLTEHLWQKLPRRKGDTTESIMIAKFPEYSGKLDNPKDAEKYEFIMAIATGIRSLLSQYGFKEPGDLIIQTYSEAAFKTASDERTSLKSLGGKYAGDIEVLAPSAASLPPAGCALQSINAEAAVYLKVAGRIDLTEEFKKREKGIEDAKARVEKSKKIMSAAGWEKANAETRQKEQEKLEDAESEVTRLEEAIKDLERLKMEN</sequence>
<evidence type="ECO:0000313" key="14">
    <source>
        <dbReference type="EMBL" id="KAK5059002.1"/>
    </source>
</evidence>
<comment type="catalytic activity">
    <reaction evidence="9">
        <text>tRNA(Val) + L-valine + ATP = L-valyl-tRNA(Val) + AMP + diphosphate</text>
        <dbReference type="Rhea" id="RHEA:10704"/>
        <dbReference type="Rhea" id="RHEA-COMP:9672"/>
        <dbReference type="Rhea" id="RHEA-COMP:9708"/>
        <dbReference type="ChEBI" id="CHEBI:30616"/>
        <dbReference type="ChEBI" id="CHEBI:33019"/>
        <dbReference type="ChEBI" id="CHEBI:57762"/>
        <dbReference type="ChEBI" id="CHEBI:78442"/>
        <dbReference type="ChEBI" id="CHEBI:78537"/>
        <dbReference type="ChEBI" id="CHEBI:456215"/>
        <dbReference type="EC" id="6.1.1.9"/>
    </reaction>
</comment>
<keyword evidence="3 10" id="KW-0436">Ligase</keyword>
<gene>
    <name evidence="14" type="ORF">LTR69_006289</name>
</gene>
<feature type="domain" description="Methionyl/Valyl/Leucyl/Isoleucyl-tRNA synthetase anticodon-binding" evidence="13">
    <location>
        <begin position="809"/>
        <end position="953"/>
    </location>
</feature>
<reference evidence="14 15" key="1">
    <citation type="submission" date="2023-08" db="EMBL/GenBank/DDBJ databases">
        <title>Black Yeasts Isolated from many extreme environments.</title>
        <authorList>
            <person name="Coleine C."/>
            <person name="Stajich J.E."/>
            <person name="Selbmann L."/>
        </authorList>
    </citation>
    <scope>NUCLEOTIDE SEQUENCE [LARGE SCALE GENOMIC DNA]</scope>
    <source>
        <strain evidence="14 15">CCFEE 6328</strain>
    </source>
</reference>
<dbReference type="Gene3D" id="1.10.287.380">
    <property type="entry name" value="Valyl-tRNA synthetase, C-terminal domain"/>
    <property type="match status" value="1"/>
</dbReference>
<dbReference type="Pfam" id="PF00133">
    <property type="entry name" value="tRNA-synt_1"/>
    <property type="match status" value="1"/>
</dbReference>
<dbReference type="Pfam" id="PF08264">
    <property type="entry name" value="Anticodon_1"/>
    <property type="match status" value="1"/>
</dbReference>
<dbReference type="PANTHER" id="PTHR11946:SF109">
    <property type="entry name" value="VALINE--TRNA LIGASE"/>
    <property type="match status" value="1"/>
</dbReference>
<protein>
    <recommendedName>
        <fullName evidence="2">valine--tRNA ligase</fullName>
        <ecNumber evidence="2">6.1.1.9</ecNumber>
    </recommendedName>
    <alternativeName>
        <fullName evidence="8">Valyl-tRNA synthetase</fullName>
    </alternativeName>
</protein>
<evidence type="ECO:0000256" key="5">
    <source>
        <dbReference type="ARBA" id="ARBA00022840"/>
    </source>
</evidence>
<dbReference type="InterPro" id="IPR009080">
    <property type="entry name" value="tRNAsynth_Ia_anticodon-bd"/>
</dbReference>
<evidence type="ECO:0000256" key="8">
    <source>
        <dbReference type="ARBA" id="ARBA00029936"/>
    </source>
</evidence>
<dbReference type="InterPro" id="IPR009008">
    <property type="entry name" value="Val/Leu/Ile-tRNA-synth_edit"/>
</dbReference>
<evidence type="ECO:0000259" key="13">
    <source>
        <dbReference type="Pfam" id="PF08264"/>
    </source>
</evidence>
<evidence type="ECO:0000313" key="15">
    <source>
        <dbReference type="Proteomes" id="UP001345691"/>
    </source>
</evidence>
<dbReference type="EMBL" id="JAVRRF010000013">
    <property type="protein sequence ID" value="KAK5059002.1"/>
    <property type="molecule type" value="Genomic_DNA"/>
</dbReference>
<dbReference type="Proteomes" id="UP001345691">
    <property type="component" value="Unassembled WGS sequence"/>
</dbReference>
<proteinExistence type="inferred from homology"/>
<dbReference type="InterPro" id="IPR014729">
    <property type="entry name" value="Rossmann-like_a/b/a_fold"/>
</dbReference>
<dbReference type="NCBIfam" id="TIGR00422">
    <property type="entry name" value="valS"/>
    <property type="match status" value="1"/>
</dbReference>
<dbReference type="HAMAP" id="MF_02004">
    <property type="entry name" value="Val_tRNA_synth_type1"/>
    <property type="match status" value="1"/>
</dbReference>
<evidence type="ECO:0000256" key="2">
    <source>
        <dbReference type="ARBA" id="ARBA00013169"/>
    </source>
</evidence>
<dbReference type="InterPro" id="IPR001412">
    <property type="entry name" value="aa-tRNA-synth_I_CS"/>
</dbReference>
<dbReference type="SUPFAM" id="SSF52374">
    <property type="entry name" value="Nucleotidylyl transferase"/>
    <property type="match status" value="1"/>
</dbReference>
<feature type="region of interest" description="Disordered" evidence="11">
    <location>
        <begin position="1"/>
        <end position="113"/>
    </location>
</feature>
<dbReference type="InterPro" id="IPR002300">
    <property type="entry name" value="aa-tRNA-synth_Ia"/>
</dbReference>
<dbReference type="Gene3D" id="3.90.740.10">
    <property type="entry name" value="Valyl/Leucyl/Isoleucyl-tRNA synthetase, editing domain"/>
    <property type="match status" value="1"/>
</dbReference>
<keyword evidence="6 10" id="KW-0648">Protein biosynthesis</keyword>
<feature type="compositionally biased region" description="Basic and acidic residues" evidence="11">
    <location>
        <begin position="69"/>
        <end position="91"/>
    </location>
</feature>
<keyword evidence="5 10" id="KW-0067">ATP-binding</keyword>
<evidence type="ECO:0000256" key="9">
    <source>
        <dbReference type="ARBA" id="ARBA00047552"/>
    </source>
</evidence>
<dbReference type="InterPro" id="IPR037118">
    <property type="entry name" value="Val-tRNA_synth_C_sf"/>
</dbReference>
<dbReference type="InterPro" id="IPR002303">
    <property type="entry name" value="Valyl-tRNA_ligase"/>
</dbReference>
<evidence type="ECO:0000256" key="7">
    <source>
        <dbReference type="ARBA" id="ARBA00023146"/>
    </source>
</evidence>
<dbReference type="Gene3D" id="3.40.50.620">
    <property type="entry name" value="HUPs"/>
    <property type="match status" value="2"/>
</dbReference>
<dbReference type="Gene3D" id="1.10.730.10">
    <property type="entry name" value="Isoleucyl-tRNA Synthetase, Domain 1"/>
    <property type="match status" value="1"/>
</dbReference>
<dbReference type="SUPFAM" id="SSF47323">
    <property type="entry name" value="Anticodon-binding domain of a subclass of class I aminoacyl-tRNA synthetases"/>
    <property type="match status" value="1"/>
</dbReference>
<dbReference type="PRINTS" id="PR00986">
    <property type="entry name" value="TRNASYNTHVAL"/>
</dbReference>
<evidence type="ECO:0000256" key="6">
    <source>
        <dbReference type="ARBA" id="ARBA00022917"/>
    </source>
</evidence>